<evidence type="ECO:0000256" key="2">
    <source>
        <dbReference type="ARBA" id="ARBA00022723"/>
    </source>
</evidence>
<dbReference type="STRING" id="6832.A0A553NPJ1"/>
<dbReference type="PANTHER" id="PTHR46481:SF10">
    <property type="entry name" value="ZINC FINGER BED DOMAIN-CONTAINING PROTEIN 39"/>
    <property type="match status" value="1"/>
</dbReference>
<dbReference type="AlphaFoldDB" id="A0A553NPJ1"/>
<dbReference type="InterPro" id="IPR052035">
    <property type="entry name" value="ZnF_BED_domain_contain"/>
</dbReference>
<feature type="region of interest" description="Disordered" evidence="6">
    <location>
        <begin position="1"/>
        <end position="23"/>
    </location>
</feature>
<dbReference type="InterPro" id="IPR012337">
    <property type="entry name" value="RNaseH-like_sf"/>
</dbReference>
<comment type="subcellular location">
    <subcellularLocation>
        <location evidence="1">Nucleus</location>
    </subcellularLocation>
</comment>
<dbReference type="GO" id="GO:0008270">
    <property type="term" value="F:zinc ion binding"/>
    <property type="evidence" value="ECO:0007669"/>
    <property type="project" value="UniProtKB-KW"/>
</dbReference>
<dbReference type="GO" id="GO:0005634">
    <property type="term" value="C:nucleus"/>
    <property type="evidence" value="ECO:0007669"/>
    <property type="project" value="UniProtKB-SubCell"/>
</dbReference>
<evidence type="ECO:0000256" key="5">
    <source>
        <dbReference type="ARBA" id="ARBA00023242"/>
    </source>
</evidence>
<keyword evidence="8" id="KW-1185">Reference proteome</keyword>
<gene>
    <name evidence="7" type="ORF">TCAL_14670</name>
</gene>
<evidence type="ECO:0000256" key="3">
    <source>
        <dbReference type="ARBA" id="ARBA00022771"/>
    </source>
</evidence>
<dbReference type="SUPFAM" id="SSF53098">
    <property type="entry name" value="Ribonuclease H-like"/>
    <property type="match status" value="1"/>
</dbReference>
<dbReference type="SUPFAM" id="SSF140996">
    <property type="entry name" value="Hermes dimerisation domain"/>
    <property type="match status" value="1"/>
</dbReference>
<keyword evidence="2" id="KW-0479">Metal-binding</keyword>
<keyword evidence="4" id="KW-0862">Zinc</keyword>
<evidence type="ECO:0000256" key="4">
    <source>
        <dbReference type="ARBA" id="ARBA00022833"/>
    </source>
</evidence>
<accession>A0A553NPJ1</accession>
<evidence type="ECO:0000313" key="8">
    <source>
        <dbReference type="Proteomes" id="UP000318571"/>
    </source>
</evidence>
<keyword evidence="3" id="KW-0863">Zinc-finger</keyword>
<evidence type="ECO:0000256" key="6">
    <source>
        <dbReference type="SAM" id="MobiDB-lite"/>
    </source>
</evidence>
<dbReference type="EMBL" id="VCGU01000011">
    <property type="protein sequence ID" value="TRY67346.1"/>
    <property type="molecule type" value="Genomic_DNA"/>
</dbReference>
<sequence length="415" mass="46438">MPGEGFPLPPQPPSCAPETPQGLDGGPCPAHQFRCRPWKGMVRDYGWDHYGHPGGADFLLIVVLLTPLFKSSRQWGLGQERMGRTDEMSALSNTLTAWTPEMYGTTSPKKLELDRALIQMISNDMQPILIVEDDGFVNFCQAMNPKYLLPSRNVISKTLIPAMFEEVERKLGQKLVQAKWVCFTTDLWTSANTTGFLALTIHFWDHEASALQCFVLDCLRIWGRHTADRLGEEMRTVLIRNEIISKVVVGVTDNGAIIVKALQNINIKQMACYAHTLNLVANVSLRETPALAAAKETASRLVELTKRSTPTLERFEQIQRNQGFRTVKKLIQDISKRWNSTFEMMNRLVELKGPVSELLPEPGMSSTVGVVDSTTWKALHEAVDVLQPLYEATLELSVEKSTTGSKISPRSPFPD</sequence>
<evidence type="ECO:0000313" key="7">
    <source>
        <dbReference type="EMBL" id="TRY67346.1"/>
    </source>
</evidence>
<keyword evidence="5" id="KW-0539">Nucleus</keyword>
<dbReference type="PANTHER" id="PTHR46481">
    <property type="entry name" value="ZINC FINGER BED DOMAIN-CONTAINING PROTEIN 4"/>
    <property type="match status" value="1"/>
</dbReference>
<organism evidence="7 8">
    <name type="scientific">Tigriopus californicus</name>
    <name type="common">Marine copepod</name>
    <dbReference type="NCBI Taxonomy" id="6832"/>
    <lineage>
        <taxon>Eukaryota</taxon>
        <taxon>Metazoa</taxon>
        <taxon>Ecdysozoa</taxon>
        <taxon>Arthropoda</taxon>
        <taxon>Crustacea</taxon>
        <taxon>Multicrustacea</taxon>
        <taxon>Hexanauplia</taxon>
        <taxon>Copepoda</taxon>
        <taxon>Harpacticoida</taxon>
        <taxon>Harpacticidae</taxon>
        <taxon>Tigriopus</taxon>
    </lineage>
</organism>
<dbReference type="Proteomes" id="UP000318571">
    <property type="component" value="Chromosome 4"/>
</dbReference>
<evidence type="ECO:0008006" key="9">
    <source>
        <dbReference type="Google" id="ProtNLM"/>
    </source>
</evidence>
<evidence type="ECO:0000256" key="1">
    <source>
        <dbReference type="ARBA" id="ARBA00004123"/>
    </source>
</evidence>
<comment type="caution">
    <text evidence="7">The sequence shown here is derived from an EMBL/GenBank/DDBJ whole genome shotgun (WGS) entry which is preliminary data.</text>
</comment>
<reference evidence="7 8" key="1">
    <citation type="journal article" date="2018" name="Nat. Ecol. Evol.">
        <title>Genomic signatures of mitonuclear coevolution across populations of Tigriopus californicus.</title>
        <authorList>
            <person name="Barreto F.S."/>
            <person name="Watson E.T."/>
            <person name="Lima T.G."/>
            <person name="Willett C.S."/>
            <person name="Edmands S."/>
            <person name="Li W."/>
            <person name="Burton R.S."/>
        </authorList>
    </citation>
    <scope>NUCLEOTIDE SEQUENCE [LARGE SCALE GENOMIC DNA]</scope>
    <source>
        <strain evidence="7 8">San Diego</strain>
    </source>
</reference>
<protein>
    <recommendedName>
        <fullName evidence="9">DUF659 domain-containing protein</fullName>
    </recommendedName>
</protein>
<dbReference type="OMA" id="AETICHR"/>
<proteinExistence type="predicted"/>
<name>A0A553NPJ1_TIGCA</name>